<dbReference type="Pfam" id="PF25331">
    <property type="entry name" value="C2_Mug190_3rd"/>
    <property type="match status" value="1"/>
</dbReference>
<feature type="compositionally biased region" description="Polar residues" evidence="11">
    <location>
        <begin position="1121"/>
        <end position="1130"/>
    </location>
</feature>
<dbReference type="GO" id="GO:0061817">
    <property type="term" value="P:endoplasmic reticulum-plasma membrane tethering"/>
    <property type="evidence" value="ECO:0007669"/>
    <property type="project" value="InterPro"/>
</dbReference>
<comment type="subcellular location">
    <subcellularLocation>
        <location evidence="1">Endoplasmic reticulum membrane</location>
    </subcellularLocation>
</comment>
<feature type="region of interest" description="Disordered" evidence="11">
    <location>
        <begin position="973"/>
        <end position="997"/>
    </location>
</feature>
<name>A0A8H7MDU3_9PLEO</name>
<dbReference type="EMBL" id="RZGK01000018">
    <property type="protein sequence ID" value="KAF9692484.1"/>
    <property type="molecule type" value="Genomic_DNA"/>
</dbReference>
<protein>
    <recommendedName>
        <fullName evidence="17">Meiotically up-regulated gene 190 protein</fullName>
    </recommendedName>
</protein>
<feature type="domain" description="SMP-LTD" evidence="14">
    <location>
        <begin position="322"/>
        <end position="559"/>
    </location>
</feature>
<dbReference type="CDD" id="cd04041">
    <property type="entry name" value="C2A_fungal"/>
    <property type="match status" value="1"/>
</dbReference>
<dbReference type="InterPro" id="IPR031468">
    <property type="entry name" value="SMP_LBD"/>
</dbReference>
<dbReference type="InterPro" id="IPR000008">
    <property type="entry name" value="C2_dom"/>
</dbReference>
<dbReference type="InterPro" id="IPR037767">
    <property type="entry name" value="C2A_Mug190-like"/>
</dbReference>
<dbReference type="OrthoDB" id="419768at2759"/>
<dbReference type="Gene3D" id="2.60.40.150">
    <property type="entry name" value="C2 domain"/>
    <property type="match status" value="2"/>
</dbReference>
<evidence type="ECO:0000259" key="13">
    <source>
        <dbReference type="PROSITE" id="PS50004"/>
    </source>
</evidence>
<feature type="region of interest" description="Disordered" evidence="11">
    <location>
        <begin position="1"/>
        <end position="136"/>
    </location>
</feature>
<feature type="transmembrane region" description="Helical" evidence="12">
    <location>
        <begin position="460"/>
        <end position="478"/>
    </location>
</feature>
<feature type="region of interest" description="Disordered" evidence="11">
    <location>
        <begin position="170"/>
        <end position="194"/>
    </location>
</feature>
<feature type="domain" description="C2" evidence="13">
    <location>
        <begin position="557"/>
        <end position="686"/>
    </location>
</feature>
<evidence type="ECO:0000256" key="5">
    <source>
        <dbReference type="ARBA" id="ARBA00022737"/>
    </source>
</evidence>
<dbReference type="PROSITE" id="PS51847">
    <property type="entry name" value="SMP"/>
    <property type="match status" value="1"/>
</dbReference>
<keyword evidence="4 12" id="KW-0812">Transmembrane</keyword>
<dbReference type="GO" id="GO:0005789">
    <property type="term" value="C:endoplasmic reticulum membrane"/>
    <property type="evidence" value="ECO:0007669"/>
    <property type="project" value="UniProtKB-SubCell"/>
</dbReference>
<evidence type="ECO:0000313" key="16">
    <source>
        <dbReference type="Proteomes" id="UP000651452"/>
    </source>
</evidence>
<dbReference type="InterPro" id="IPR035892">
    <property type="entry name" value="C2_domain_sf"/>
</dbReference>
<dbReference type="PANTHER" id="PTHR47348:SF2">
    <property type="entry name" value="MEIOTICALLY UP-REGULATED 190 PROTEIN"/>
    <property type="match status" value="1"/>
</dbReference>
<evidence type="ECO:0000256" key="3">
    <source>
        <dbReference type="ARBA" id="ARBA00022553"/>
    </source>
</evidence>
<sequence length="1240" mass="139881">MSGVEDIEGARRSHKSPYTGRNPIPTIQRYREEKQKRQDEYGHPEQDEDDQDERSKRDRIGDAYNAFTHGAEAHIEGGQPYDAENKNLAREREEAPDHAGKTVTANNRQLPQDMDSQTSAEDTTEGMVTEQDPKKARKHMKKFSADGTEREVTDPVTHLPVVIHDFTDKDLKGTAENDPPVGIEPKTRTGTGGMEKTDEMFEEEQRDGQNSHTAMQVLFPPPDFDKTRREVTAVYRRAVEVGLGIIAVGLLGVRTLFWFTRNSSGWVKQFFHLIELALSAGIAVGSILFMRQWTDNKIKNVWDVEVWQAERQQGQKLAKSETAESTQWLNSLVSSIWPLINPDLFTSISDTLEDVMQASLPSMVRMVAVKDLGQGSEAIRILGVRWLPTGAAARSVNADGKLKTADEEKGDRTVADNGESENDEPQDSMEAEEGDFVNMEIAFAYRPATGRGIKSRANHAHLYLAFYLPGKILLPVWVELSGIVGVVRIRLQLCPDPPFFSICTMSFLGQPKVNLSCVPLIKKGPNLMDVPLISSFVQSSMDAALAEYVAPKSLTLNLKDMMMGDDFKKDTVAQGIMVVRIHHAFDFKEGDAGLGPLKKGSADPYVTVGWAKFGKPMWSTRVLQKNMEPYWGEECYILVTPDELNVDESLRIQLWDSDRTSADDDLGRIELALKDIMKGQETNGKMHDREDGFKALKAGEGMPGRLSWSLGYYSKTRITDAQLKEQNEDPEINTMDQLKKESYATAEEKLREASVDHAHEVEQQKKQDFQSRQDQLIIASPPAQDYPSGILSIQIHQITGLELETLNKKKSDKNAEASEEEEEGDDLPSAYCNVIVNHKKVFKTRTKPKNSKPFFNAGCERFIRDVRNTEVHIAVRDARVHEDDALLGIVYLPLEKIFHERSQVNSTYPLAGGIGYGRARISMVFRSLQVQLPRELLGWEYGTLDIKSTVKAIDMPQDLQPLRMKVSTNLSRGKLHSRGRDGKVRQHEEGGTMWRSRGDRPIRLPVKQRYASPLIVEFRQDATLRDHSPAFCILWLKDICDNQEQTIRLDVWKGDLKRAKDNMLNSYGEKVGQIEMTLTFWSGLSGYHDDYAKGDKDLLNVLEVLDVCNDQEYSDWDETNHSGAPNIQSTSSDDSSSSSDSDSDGEAESTLEKMTPNFLQKHKKSDSKLSDDGKRSTLDEFKDYKQHNKELHRKHRGMMQWRGPRTVAWMKHTADRGKNKVKELVHHKERGGGVGVETEA</sequence>
<feature type="compositionally biased region" description="Acidic residues" evidence="11">
    <location>
        <begin position="418"/>
        <end position="431"/>
    </location>
</feature>
<feature type="compositionally biased region" description="Basic and acidic residues" evidence="11">
    <location>
        <begin position="83"/>
        <end position="100"/>
    </location>
</feature>
<evidence type="ECO:0000256" key="12">
    <source>
        <dbReference type="SAM" id="Phobius"/>
    </source>
</evidence>
<feature type="compositionally biased region" description="Basic and acidic residues" evidence="11">
    <location>
        <begin position="29"/>
        <end position="45"/>
    </location>
</feature>
<evidence type="ECO:0000256" key="2">
    <source>
        <dbReference type="ARBA" id="ARBA00022448"/>
    </source>
</evidence>
<feature type="domain" description="C2" evidence="13">
    <location>
        <begin position="772"/>
        <end position="908"/>
    </location>
</feature>
<comment type="caution">
    <text evidence="15">The sequence shown here is derived from an EMBL/GenBank/DDBJ whole genome shotgun (WGS) entry which is preliminary data.</text>
</comment>
<gene>
    <name evidence="15" type="ORF">EKO04_009714</name>
</gene>
<dbReference type="CDD" id="cd04052">
    <property type="entry name" value="C2B_Tricalbin-like"/>
    <property type="match status" value="1"/>
</dbReference>
<evidence type="ECO:0000259" key="14">
    <source>
        <dbReference type="PROSITE" id="PS51847"/>
    </source>
</evidence>
<dbReference type="AlphaFoldDB" id="A0A8H7MDU3"/>
<evidence type="ECO:0000313" key="15">
    <source>
        <dbReference type="EMBL" id="KAF9692484.1"/>
    </source>
</evidence>
<dbReference type="Proteomes" id="UP000651452">
    <property type="component" value="Unassembled WGS sequence"/>
</dbReference>
<dbReference type="SMART" id="SM00239">
    <property type="entry name" value="C2"/>
    <property type="match status" value="2"/>
</dbReference>
<feature type="transmembrane region" description="Helical" evidence="12">
    <location>
        <begin position="238"/>
        <end position="258"/>
    </location>
</feature>
<feature type="compositionally biased region" description="Basic and acidic residues" evidence="11">
    <location>
        <begin position="978"/>
        <end position="997"/>
    </location>
</feature>
<dbReference type="GO" id="GO:0006869">
    <property type="term" value="P:lipid transport"/>
    <property type="evidence" value="ECO:0007669"/>
    <property type="project" value="UniProtKB-KW"/>
</dbReference>
<evidence type="ECO:0000256" key="10">
    <source>
        <dbReference type="ARBA" id="ARBA00023136"/>
    </source>
</evidence>
<dbReference type="SUPFAM" id="SSF49562">
    <property type="entry name" value="C2 domain (Calcium/lipid-binding domain, CaLB)"/>
    <property type="match status" value="2"/>
</dbReference>
<keyword evidence="9" id="KW-0446">Lipid-binding</keyword>
<evidence type="ECO:0000256" key="9">
    <source>
        <dbReference type="ARBA" id="ARBA00023121"/>
    </source>
</evidence>
<feature type="transmembrane region" description="Helical" evidence="12">
    <location>
        <begin position="270"/>
        <end position="290"/>
    </location>
</feature>
<keyword evidence="2" id="KW-0813">Transport</keyword>
<keyword evidence="8" id="KW-0445">Lipid transport</keyword>
<evidence type="ECO:0008006" key="17">
    <source>
        <dbReference type="Google" id="ProtNLM"/>
    </source>
</evidence>
<keyword evidence="5" id="KW-0677">Repeat</keyword>
<dbReference type="InterPro" id="IPR037765">
    <property type="entry name" value="C2B_Tricalbin"/>
</dbReference>
<keyword evidence="7 12" id="KW-1133">Transmembrane helix</keyword>
<keyword evidence="16" id="KW-1185">Reference proteome</keyword>
<accession>A0A8H7MDU3</accession>
<evidence type="ECO:0000256" key="7">
    <source>
        <dbReference type="ARBA" id="ARBA00022989"/>
    </source>
</evidence>
<feature type="compositionally biased region" description="Basic and acidic residues" evidence="11">
    <location>
        <begin position="400"/>
        <end position="414"/>
    </location>
</feature>
<dbReference type="InterPro" id="IPR057349">
    <property type="entry name" value="C2_Mug190_3rd"/>
</dbReference>
<feature type="compositionally biased region" description="Basic and acidic residues" evidence="11">
    <location>
        <begin position="1166"/>
        <end position="1189"/>
    </location>
</feature>
<dbReference type="PANTHER" id="PTHR47348">
    <property type="entry name" value="MEIOTICALLY UP-REGULATED GENE 190 PROTEIN"/>
    <property type="match status" value="1"/>
</dbReference>
<feature type="region of interest" description="Disordered" evidence="11">
    <location>
        <begin position="398"/>
        <end position="431"/>
    </location>
</feature>
<proteinExistence type="predicted"/>
<feature type="region of interest" description="Disordered" evidence="11">
    <location>
        <begin position="1116"/>
        <end position="1192"/>
    </location>
</feature>
<evidence type="ECO:0000256" key="6">
    <source>
        <dbReference type="ARBA" id="ARBA00022824"/>
    </source>
</evidence>
<feature type="compositionally biased region" description="Polar residues" evidence="11">
    <location>
        <begin position="103"/>
        <end position="121"/>
    </location>
</feature>
<evidence type="ECO:0000256" key="8">
    <source>
        <dbReference type="ARBA" id="ARBA00023055"/>
    </source>
</evidence>
<evidence type="ECO:0000256" key="1">
    <source>
        <dbReference type="ARBA" id="ARBA00004586"/>
    </source>
</evidence>
<keyword evidence="3" id="KW-0597">Phosphoprotein</keyword>
<reference evidence="15" key="1">
    <citation type="submission" date="2018-12" db="EMBL/GenBank/DDBJ databases">
        <authorList>
            <person name="Syme R.A."/>
            <person name="Farfan-Caceres L."/>
            <person name="Lichtenzveig J."/>
        </authorList>
    </citation>
    <scope>NUCLEOTIDE SEQUENCE</scope>
    <source>
        <strain evidence="15">Al4</strain>
    </source>
</reference>
<feature type="compositionally biased region" description="Low complexity" evidence="11">
    <location>
        <begin position="1131"/>
        <end position="1140"/>
    </location>
</feature>
<reference evidence="15" key="2">
    <citation type="submission" date="2020-09" db="EMBL/GenBank/DDBJ databases">
        <title>Reference genome assembly for Australian Ascochyta lentis isolate Al4.</title>
        <authorList>
            <person name="Lee R.C."/>
            <person name="Farfan-Caceres L.M."/>
            <person name="Debler J.W."/>
            <person name="Williams A.H."/>
            <person name="Henares B.M."/>
        </authorList>
    </citation>
    <scope>NUCLEOTIDE SEQUENCE</scope>
    <source>
        <strain evidence="15">Al4</strain>
    </source>
</reference>
<dbReference type="PROSITE" id="PS50004">
    <property type="entry name" value="C2"/>
    <property type="match status" value="2"/>
</dbReference>
<keyword evidence="10 12" id="KW-0472">Membrane</keyword>
<keyword evidence="6" id="KW-0256">Endoplasmic reticulum</keyword>
<dbReference type="CDD" id="cd21676">
    <property type="entry name" value="SMP_Mug190"/>
    <property type="match status" value="1"/>
</dbReference>
<dbReference type="Pfam" id="PF25669">
    <property type="entry name" value="SMP_MUG190-like"/>
    <property type="match status" value="1"/>
</dbReference>
<evidence type="ECO:0000256" key="4">
    <source>
        <dbReference type="ARBA" id="ARBA00022692"/>
    </source>
</evidence>
<organism evidence="15 16">
    <name type="scientific">Ascochyta lentis</name>
    <dbReference type="NCBI Taxonomy" id="205686"/>
    <lineage>
        <taxon>Eukaryota</taxon>
        <taxon>Fungi</taxon>
        <taxon>Dikarya</taxon>
        <taxon>Ascomycota</taxon>
        <taxon>Pezizomycotina</taxon>
        <taxon>Dothideomycetes</taxon>
        <taxon>Pleosporomycetidae</taxon>
        <taxon>Pleosporales</taxon>
        <taxon>Pleosporineae</taxon>
        <taxon>Didymellaceae</taxon>
        <taxon>Ascochyta</taxon>
    </lineage>
</organism>
<dbReference type="Pfam" id="PF00168">
    <property type="entry name" value="C2"/>
    <property type="match status" value="2"/>
</dbReference>
<evidence type="ECO:0000256" key="11">
    <source>
        <dbReference type="SAM" id="MobiDB-lite"/>
    </source>
</evidence>
<dbReference type="GO" id="GO:0008289">
    <property type="term" value="F:lipid binding"/>
    <property type="evidence" value="ECO:0007669"/>
    <property type="project" value="UniProtKB-KW"/>
</dbReference>